<dbReference type="EMBL" id="JALJOQ010000105">
    <property type="protein sequence ID" value="KAK9797739.1"/>
    <property type="molecule type" value="Genomic_DNA"/>
</dbReference>
<protein>
    <submittedName>
        <fullName evidence="2">Uncharacterized protein</fullName>
    </submittedName>
</protein>
<dbReference type="PANTHER" id="PTHR42782">
    <property type="entry name" value="SI:CH73-314G15.3"/>
    <property type="match status" value="1"/>
</dbReference>
<organism evidence="2 3">
    <name type="scientific">Symbiochloris irregularis</name>
    <dbReference type="NCBI Taxonomy" id="706552"/>
    <lineage>
        <taxon>Eukaryota</taxon>
        <taxon>Viridiplantae</taxon>
        <taxon>Chlorophyta</taxon>
        <taxon>core chlorophytes</taxon>
        <taxon>Trebouxiophyceae</taxon>
        <taxon>Trebouxiales</taxon>
        <taxon>Trebouxiaceae</taxon>
        <taxon>Symbiochloris</taxon>
    </lineage>
</organism>
<dbReference type="InterPro" id="IPR009078">
    <property type="entry name" value="Ferritin-like_SF"/>
</dbReference>
<evidence type="ECO:0000313" key="2">
    <source>
        <dbReference type="EMBL" id="KAK9797739.1"/>
    </source>
</evidence>
<reference evidence="2 3" key="1">
    <citation type="journal article" date="2024" name="Nat. Commun.">
        <title>Phylogenomics reveals the evolutionary origins of lichenization in chlorophyte algae.</title>
        <authorList>
            <person name="Puginier C."/>
            <person name="Libourel C."/>
            <person name="Otte J."/>
            <person name="Skaloud P."/>
            <person name="Haon M."/>
            <person name="Grisel S."/>
            <person name="Petersen M."/>
            <person name="Berrin J.G."/>
            <person name="Delaux P.M."/>
            <person name="Dal Grande F."/>
            <person name="Keller J."/>
        </authorList>
    </citation>
    <scope>NUCLEOTIDE SEQUENCE [LARGE SCALE GENOMIC DNA]</scope>
    <source>
        <strain evidence="2 3">SAG 2036</strain>
    </source>
</reference>
<dbReference type="PANTHER" id="PTHR42782:SF2">
    <property type="entry name" value="3-OXOACYL-[ACYL-CARRIER-PROTEIN] SYNTHASE-LIKE PROTEIN"/>
    <property type="match status" value="1"/>
</dbReference>
<evidence type="ECO:0000256" key="1">
    <source>
        <dbReference type="SAM" id="MobiDB-lite"/>
    </source>
</evidence>
<dbReference type="CDD" id="cd00657">
    <property type="entry name" value="Ferritin_like"/>
    <property type="match status" value="1"/>
</dbReference>
<comment type="caution">
    <text evidence="2">The sequence shown here is derived from an EMBL/GenBank/DDBJ whole genome shotgun (WGS) entry which is preliminary data.</text>
</comment>
<dbReference type="AlphaFoldDB" id="A0AAW1NSQ9"/>
<proteinExistence type="predicted"/>
<dbReference type="InterPro" id="IPR007402">
    <property type="entry name" value="DUF455"/>
</dbReference>
<accession>A0AAW1NSQ9</accession>
<gene>
    <name evidence="2" type="ORF">WJX73_003807</name>
</gene>
<dbReference type="Pfam" id="PF04305">
    <property type="entry name" value="DUF455"/>
    <property type="match status" value="1"/>
</dbReference>
<dbReference type="SUPFAM" id="SSF47240">
    <property type="entry name" value="Ferritin-like"/>
    <property type="match status" value="1"/>
</dbReference>
<dbReference type="InterPro" id="IPR011197">
    <property type="entry name" value="UCP012318"/>
</dbReference>
<evidence type="ECO:0000313" key="3">
    <source>
        <dbReference type="Proteomes" id="UP001465755"/>
    </source>
</evidence>
<keyword evidence="3" id="KW-1185">Reference proteome</keyword>
<name>A0AAW1NSQ9_9CHLO</name>
<dbReference type="PIRSF" id="PIRSF012318">
    <property type="entry name" value="UCP012318"/>
    <property type="match status" value="1"/>
</dbReference>
<feature type="region of interest" description="Disordered" evidence="1">
    <location>
        <begin position="212"/>
        <end position="244"/>
    </location>
</feature>
<sequence>MTRHYARLWRQGLLSTVTEQLIKPPDKPARDTQAVKMVSPRDMPRLGKAGNLSSRQALVHSLVHTESWAVDLAWDALARFGADPAYDLPAAFFDDFIQIADDEAKHFQLLQARLQELGSSYGALPAHDGLWESAARTAHSLPARLAVEHCVHEGRGLDVLPQTIQRFRSSGDGETAALLGNVILQEEVQHCAAGVRWLKWLFASRPPLRPLPASSAPASPQNGQHQAASLRKPAAVEAHEPAALSAHATDEIGSEFTTVEAWFHHLVREHFHGHLKPPFNKEARTAAGFTEDWYLPLTAAAAAAAAADAVRTLN</sequence>
<dbReference type="Proteomes" id="UP001465755">
    <property type="component" value="Unassembled WGS sequence"/>
</dbReference>